<organism evidence="1 2">
    <name type="scientific">Mycobacterium attenuatum</name>
    <dbReference type="NCBI Taxonomy" id="2341086"/>
    <lineage>
        <taxon>Bacteria</taxon>
        <taxon>Bacillati</taxon>
        <taxon>Actinomycetota</taxon>
        <taxon>Actinomycetes</taxon>
        <taxon>Mycobacteriales</taxon>
        <taxon>Mycobacteriaceae</taxon>
        <taxon>Mycobacterium</taxon>
    </lineage>
</organism>
<sequence>MNAHIEISARLTEWGNIAGYTLTPGSRSEDGRAIFWASLGEIRLFIGWNDRGWFVVTDSDRMGPEHFILAAPSMDTIEKYFFGRFCQAIRRKRELPRLRIPVLAEQLAPNFHIDIRDFEGVDRLTLISSDGAAVAVSSSDSVTGTAELVKLSFFLNVSIDEIVASCLDQNGKPLFRER</sequence>
<protein>
    <submittedName>
        <fullName evidence="1">Immunity factor for TNT</fullName>
    </submittedName>
</protein>
<dbReference type="GeneID" id="31545940"/>
<dbReference type="Pfam" id="PF15598">
    <property type="entry name" value="Imm61"/>
    <property type="match status" value="1"/>
</dbReference>
<dbReference type="OrthoDB" id="4742108at2"/>
<reference evidence="1 2" key="1">
    <citation type="submission" date="2018-09" db="EMBL/GenBank/DDBJ databases">
        <authorList>
            <person name="Tagini F."/>
        </authorList>
    </citation>
    <scope>NUCLEOTIDE SEQUENCE [LARGE SCALE GENOMIC DNA]</scope>
    <source>
        <strain evidence="1 2">MK136</strain>
    </source>
</reference>
<dbReference type="RefSeq" id="WP_080673976.1">
    <property type="nucleotide sequence ID" value="NZ_UPHP01000073.1"/>
</dbReference>
<accession>A0A498Q0R6</accession>
<keyword evidence="2" id="KW-1185">Reference proteome</keyword>
<evidence type="ECO:0000313" key="1">
    <source>
        <dbReference type="EMBL" id="VBA39688.1"/>
    </source>
</evidence>
<name>A0A498Q0R6_9MYCO</name>
<gene>
    <name evidence="1" type="ORF">LAUMK136_03117</name>
</gene>
<dbReference type="EMBL" id="UPHP01000073">
    <property type="protein sequence ID" value="VBA39688.1"/>
    <property type="molecule type" value="Genomic_DNA"/>
</dbReference>
<dbReference type="AlphaFoldDB" id="A0A498Q0R6"/>
<dbReference type="InterPro" id="IPR028953">
    <property type="entry name" value="Imm_IFT-like"/>
</dbReference>
<proteinExistence type="predicted"/>
<evidence type="ECO:0000313" key="2">
    <source>
        <dbReference type="Proteomes" id="UP000273307"/>
    </source>
</evidence>
<dbReference type="Proteomes" id="UP000273307">
    <property type="component" value="Unassembled WGS sequence"/>
</dbReference>